<dbReference type="SUPFAM" id="SSF57667">
    <property type="entry name" value="beta-beta-alpha zinc fingers"/>
    <property type="match status" value="2"/>
</dbReference>
<dbReference type="Proteomes" id="UP001064489">
    <property type="component" value="Chromosome 5"/>
</dbReference>
<dbReference type="AlphaFoldDB" id="A0AAD5NRV2"/>
<reference evidence="3" key="1">
    <citation type="journal article" date="2022" name="Plant J.">
        <title>Strategies of tolerance reflected in two North American maple genomes.</title>
        <authorList>
            <person name="McEvoy S.L."/>
            <person name="Sezen U.U."/>
            <person name="Trouern-Trend A."/>
            <person name="McMahon S.M."/>
            <person name="Schaberg P.G."/>
            <person name="Yang J."/>
            <person name="Wegrzyn J.L."/>
            <person name="Swenson N.G."/>
        </authorList>
    </citation>
    <scope>NUCLEOTIDE SEQUENCE</scope>
    <source>
        <strain evidence="3">91603</strain>
    </source>
</reference>
<reference evidence="3" key="2">
    <citation type="submission" date="2023-02" db="EMBL/GenBank/DDBJ databases">
        <authorList>
            <person name="Swenson N.G."/>
            <person name="Wegrzyn J.L."/>
            <person name="Mcevoy S.L."/>
        </authorList>
    </citation>
    <scope>NUCLEOTIDE SEQUENCE</scope>
    <source>
        <strain evidence="3">91603</strain>
        <tissue evidence="3">Leaf</tissue>
    </source>
</reference>
<comment type="caution">
    <text evidence="3">The sequence shown here is derived from an EMBL/GenBank/DDBJ whole genome shotgun (WGS) entry which is preliminary data.</text>
</comment>
<keyword evidence="1" id="KW-1133">Transmembrane helix</keyword>
<sequence>MGFVDLFMFAVKYFDILAWSLLALVYPLKASIRAIEADDSSSSDYKKLVAYWVLFSLIFLFEQAFHNLLLCLPFWLYLKLVITCWLVITNFDGALYAYKHLVCPCLSIDIKALVNKFNLRMDSFSKSSNFENEVKRYIKENGLEALEKLVAIKLLGSEPNEKTVRVAEQINEEVSASEQVKFVPHFLQEISLTGLDINPTENKKPDTDLTVSDKAEAVGESFEPEQVQKEWTCAICLLTVENETILNSHLRSKRHKAACEEIKIKTQQSKNKASTAPDIKFECREPNVVQKEVKTVQVAEKIKEVSASEQVKFVPSLTGNDINQTEKFVPSHLLQKVSLTGHDISQSEKFVPPHLRKVSVTGPDISQTGKFVPPHLLQKVSLTGNDMDKFVPELPQKVSPTKHDISQAEKFVPLKLPQKVSLTGHDISQKGKYVPRHLRKVSVTGPDSSQTEKFVPPHLLQMVSLTGNDTEKFVPKLPQKVSPTKHDITSETQKFVPHFFLEKVSLMGQYISQTENKKPDTDLMLSEKVEAVGACFEIPVPKQVQKEWSCAICQLTTQCETTLNSHLHGKRHKAACEAHNKEPAIQKPAPEVKLYTYPLQVYT</sequence>
<dbReference type="PANTHER" id="PTHR12300">
    <property type="entry name" value="HVA22-LIKE PROTEINS"/>
    <property type="match status" value="1"/>
</dbReference>
<evidence type="ECO:0000313" key="4">
    <source>
        <dbReference type="Proteomes" id="UP001064489"/>
    </source>
</evidence>
<dbReference type="PROSITE" id="PS00028">
    <property type="entry name" value="ZINC_FINGER_C2H2_1"/>
    <property type="match status" value="1"/>
</dbReference>
<dbReference type="GO" id="GO:0003676">
    <property type="term" value="F:nucleic acid binding"/>
    <property type="evidence" value="ECO:0007669"/>
    <property type="project" value="InterPro"/>
</dbReference>
<dbReference type="InterPro" id="IPR004345">
    <property type="entry name" value="TB2_DP1_HVA22"/>
</dbReference>
<evidence type="ECO:0000256" key="1">
    <source>
        <dbReference type="SAM" id="Phobius"/>
    </source>
</evidence>
<dbReference type="InterPro" id="IPR013087">
    <property type="entry name" value="Znf_C2H2_type"/>
</dbReference>
<protein>
    <recommendedName>
        <fullName evidence="2">C2H2-type domain-containing protein</fullName>
    </recommendedName>
</protein>
<feature type="transmembrane region" description="Helical" evidence="1">
    <location>
        <begin position="6"/>
        <end position="28"/>
    </location>
</feature>
<feature type="transmembrane region" description="Helical" evidence="1">
    <location>
        <begin position="48"/>
        <end position="66"/>
    </location>
</feature>
<keyword evidence="1" id="KW-0812">Transmembrane</keyword>
<accession>A0AAD5NRV2</accession>
<proteinExistence type="predicted"/>
<gene>
    <name evidence="3" type="ORF">LWI28_011085</name>
</gene>
<evidence type="ECO:0000313" key="3">
    <source>
        <dbReference type="EMBL" id="KAI9177103.1"/>
    </source>
</evidence>
<dbReference type="Pfam" id="PF12874">
    <property type="entry name" value="zf-met"/>
    <property type="match status" value="2"/>
</dbReference>
<dbReference type="PANTHER" id="PTHR12300:SF43">
    <property type="entry name" value="HVA22-LIKE PROTEIN"/>
    <property type="match status" value="1"/>
</dbReference>
<dbReference type="SMART" id="SM00451">
    <property type="entry name" value="ZnF_U1"/>
    <property type="match status" value="2"/>
</dbReference>
<name>A0AAD5NRV2_ACENE</name>
<dbReference type="InterPro" id="IPR036236">
    <property type="entry name" value="Znf_C2H2_sf"/>
</dbReference>
<dbReference type="GO" id="GO:0008270">
    <property type="term" value="F:zinc ion binding"/>
    <property type="evidence" value="ECO:0007669"/>
    <property type="project" value="InterPro"/>
</dbReference>
<dbReference type="EMBL" id="JAJSOW010000102">
    <property type="protein sequence ID" value="KAI9177103.1"/>
    <property type="molecule type" value="Genomic_DNA"/>
</dbReference>
<organism evidence="3 4">
    <name type="scientific">Acer negundo</name>
    <name type="common">Box elder</name>
    <dbReference type="NCBI Taxonomy" id="4023"/>
    <lineage>
        <taxon>Eukaryota</taxon>
        <taxon>Viridiplantae</taxon>
        <taxon>Streptophyta</taxon>
        <taxon>Embryophyta</taxon>
        <taxon>Tracheophyta</taxon>
        <taxon>Spermatophyta</taxon>
        <taxon>Magnoliopsida</taxon>
        <taxon>eudicotyledons</taxon>
        <taxon>Gunneridae</taxon>
        <taxon>Pentapetalae</taxon>
        <taxon>rosids</taxon>
        <taxon>malvids</taxon>
        <taxon>Sapindales</taxon>
        <taxon>Sapindaceae</taxon>
        <taxon>Hippocastanoideae</taxon>
        <taxon>Acereae</taxon>
        <taxon>Acer</taxon>
    </lineage>
</organism>
<dbReference type="InterPro" id="IPR003604">
    <property type="entry name" value="Matrin/U1-like-C_Znf_C2H2"/>
</dbReference>
<dbReference type="Pfam" id="PF03134">
    <property type="entry name" value="TB2_DP1_HVA22"/>
    <property type="match status" value="1"/>
</dbReference>
<keyword evidence="1" id="KW-0472">Membrane</keyword>
<feature type="domain" description="C2H2-type" evidence="2">
    <location>
        <begin position="233"/>
        <end position="255"/>
    </location>
</feature>
<evidence type="ECO:0000259" key="2">
    <source>
        <dbReference type="PROSITE" id="PS00028"/>
    </source>
</evidence>
<keyword evidence="4" id="KW-1185">Reference proteome</keyword>
<dbReference type="Gene3D" id="3.30.160.60">
    <property type="entry name" value="Classic Zinc Finger"/>
    <property type="match status" value="2"/>
</dbReference>